<evidence type="ECO:0000259" key="11">
    <source>
        <dbReference type="PROSITE" id="PS50157"/>
    </source>
</evidence>
<feature type="domain" description="C2H2-type" evidence="11">
    <location>
        <begin position="263"/>
        <end position="290"/>
    </location>
</feature>
<dbReference type="PROSITE" id="PS50157">
    <property type="entry name" value="ZINC_FINGER_C2H2_2"/>
    <property type="match status" value="7"/>
</dbReference>
<dbReference type="FunFam" id="3.30.160.60:FF:000624">
    <property type="entry name" value="zinc finger protein 697"/>
    <property type="match status" value="1"/>
</dbReference>
<keyword evidence="8" id="KW-0804">Transcription</keyword>
<evidence type="ECO:0000256" key="8">
    <source>
        <dbReference type="ARBA" id="ARBA00023163"/>
    </source>
</evidence>
<keyword evidence="6" id="KW-0805">Transcription regulation</keyword>
<dbReference type="Pfam" id="PF00096">
    <property type="entry name" value="zf-C2H2"/>
    <property type="match status" value="7"/>
</dbReference>
<evidence type="ECO:0000313" key="12">
    <source>
        <dbReference type="EMBL" id="KAK7070336.1"/>
    </source>
</evidence>
<keyword evidence="7" id="KW-0238">DNA-binding</keyword>
<feature type="domain" description="C2H2-type" evidence="11">
    <location>
        <begin position="151"/>
        <end position="178"/>
    </location>
</feature>
<evidence type="ECO:0000256" key="5">
    <source>
        <dbReference type="ARBA" id="ARBA00022833"/>
    </source>
</evidence>
<dbReference type="SMART" id="SM00355">
    <property type="entry name" value="ZnF_C2H2"/>
    <property type="match status" value="7"/>
</dbReference>
<dbReference type="GO" id="GO:0003700">
    <property type="term" value="F:DNA-binding transcription factor activity"/>
    <property type="evidence" value="ECO:0007669"/>
    <property type="project" value="TreeGrafter"/>
</dbReference>
<dbReference type="FunFam" id="3.30.160.60:FF:001450">
    <property type="entry name" value="zinc finger protein 774"/>
    <property type="match status" value="1"/>
</dbReference>
<dbReference type="FunFam" id="3.30.160.60:FF:000446">
    <property type="entry name" value="Zinc finger protein"/>
    <property type="match status" value="1"/>
</dbReference>
<evidence type="ECO:0000256" key="7">
    <source>
        <dbReference type="ARBA" id="ARBA00023125"/>
    </source>
</evidence>
<feature type="domain" description="C2H2-type" evidence="11">
    <location>
        <begin position="123"/>
        <end position="150"/>
    </location>
</feature>
<keyword evidence="9" id="KW-0539">Nucleus</keyword>
<keyword evidence="2" id="KW-0479">Metal-binding</keyword>
<name>A0AAN8WQA2_HALRR</name>
<evidence type="ECO:0000256" key="3">
    <source>
        <dbReference type="ARBA" id="ARBA00022737"/>
    </source>
</evidence>
<feature type="domain" description="C2H2-type" evidence="11">
    <location>
        <begin position="95"/>
        <end position="122"/>
    </location>
</feature>
<reference evidence="12 13" key="1">
    <citation type="submission" date="2023-11" db="EMBL/GenBank/DDBJ databases">
        <title>Halocaridina rubra genome assembly.</title>
        <authorList>
            <person name="Smith C."/>
        </authorList>
    </citation>
    <scope>NUCLEOTIDE SEQUENCE [LARGE SCALE GENOMIC DNA]</scope>
    <source>
        <strain evidence="12">EP-1</strain>
        <tissue evidence="12">Whole</tissue>
    </source>
</reference>
<sequence length="396" mass="45369">MVIPITKTLKMEHLGGTGVGWYNWDLMSNKLDLMSTDVSHHMNQPSYGTPQHVSLQLSVPRASQNTNAENSPSPVVQKPVVQKASRIRHPHGERVACAVCGKTYACNANLRDHMRIHTGERPFTCDECGMTFTQRSNLRMHKRVHTGERPYMCGVCGKTFSRSSHLPGHMRQHTGEKPYTCGVCHQTFTTSQSMKNHKRIHTGEKPYICEICDVSFTQSSTLSTHKKSHSGDKPFKCDICNKRFVFRSGLNEHMIVHSRDKPFECDQCQKKFKYSNYLSKHKRKYCGNDGYRKRWEKPGVRKLPSKKILNLRKSSSSIILSSHSISCNPDDAEKDEPDDIYLKDEKVIKISEEGNNQPVVMHRIHTPSYEKKKGKTPIHITDDGDWKKAWIRQGYK</sequence>
<dbReference type="Gene3D" id="3.30.160.60">
    <property type="entry name" value="Classic Zinc Finger"/>
    <property type="match status" value="7"/>
</dbReference>
<proteinExistence type="predicted"/>
<dbReference type="FunFam" id="3.30.160.60:FF:001289">
    <property type="entry name" value="Zinc finger protein 574"/>
    <property type="match status" value="1"/>
</dbReference>
<feature type="domain" description="C2H2-type" evidence="11">
    <location>
        <begin position="179"/>
        <end position="206"/>
    </location>
</feature>
<dbReference type="FunFam" id="3.30.160.60:FF:000557">
    <property type="entry name" value="zinc finger and SCAN domain-containing protein 29"/>
    <property type="match status" value="1"/>
</dbReference>
<feature type="domain" description="C2H2-type" evidence="11">
    <location>
        <begin position="207"/>
        <end position="234"/>
    </location>
</feature>
<dbReference type="GO" id="GO:0006357">
    <property type="term" value="P:regulation of transcription by RNA polymerase II"/>
    <property type="evidence" value="ECO:0007669"/>
    <property type="project" value="UniProtKB-ARBA"/>
</dbReference>
<keyword evidence="4 10" id="KW-0863">Zinc-finger</keyword>
<keyword evidence="13" id="KW-1185">Reference proteome</keyword>
<organism evidence="12 13">
    <name type="scientific">Halocaridina rubra</name>
    <name type="common">Hawaiian red shrimp</name>
    <dbReference type="NCBI Taxonomy" id="373956"/>
    <lineage>
        <taxon>Eukaryota</taxon>
        <taxon>Metazoa</taxon>
        <taxon>Ecdysozoa</taxon>
        <taxon>Arthropoda</taxon>
        <taxon>Crustacea</taxon>
        <taxon>Multicrustacea</taxon>
        <taxon>Malacostraca</taxon>
        <taxon>Eumalacostraca</taxon>
        <taxon>Eucarida</taxon>
        <taxon>Decapoda</taxon>
        <taxon>Pleocyemata</taxon>
        <taxon>Caridea</taxon>
        <taxon>Atyoidea</taxon>
        <taxon>Atyidae</taxon>
        <taxon>Halocaridina</taxon>
    </lineage>
</organism>
<dbReference type="FunFam" id="3.30.160.60:FF:002169">
    <property type="entry name" value="Zgc:174573"/>
    <property type="match status" value="1"/>
</dbReference>
<evidence type="ECO:0000256" key="4">
    <source>
        <dbReference type="ARBA" id="ARBA00022771"/>
    </source>
</evidence>
<dbReference type="FunFam" id="3.30.160.60:FF:001498">
    <property type="entry name" value="Zinc finger protein 404"/>
    <property type="match status" value="1"/>
</dbReference>
<dbReference type="EMBL" id="JAXCGZ010015418">
    <property type="protein sequence ID" value="KAK7070336.1"/>
    <property type="molecule type" value="Genomic_DNA"/>
</dbReference>
<dbReference type="Proteomes" id="UP001381693">
    <property type="component" value="Unassembled WGS sequence"/>
</dbReference>
<dbReference type="GO" id="GO:0008270">
    <property type="term" value="F:zinc ion binding"/>
    <property type="evidence" value="ECO:0007669"/>
    <property type="project" value="UniProtKB-KW"/>
</dbReference>
<dbReference type="PANTHER" id="PTHR24390">
    <property type="entry name" value="ZINC FINGER PROTEIN"/>
    <property type="match status" value="1"/>
</dbReference>
<dbReference type="GO" id="GO:0005634">
    <property type="term" value="C:nucleus"/>
    <property type="evidence" value="ECO:0007669"/>
    <property type="project" value="UniProtKB-SubCell"/>
</dbReference>
<gene>
    <name evidence="12" type="ORF">SK128_009815</name>
</gene>
<dbReference type="InterPro" id="IPR013087">
    <property type="entry name" value="Znf_C2H2_type"/>
</dbReference>
<comment type="caution">
    <text evidence="12">The sequence shown here is derived from an EMBL/GenBank/DDBJ whole genome shotgun (WGS) entry which is preliminary data.</text>
</comment>
<evidence type="ECO:0000256" key="9">
    <source>
        <dbReference type="ARBA" id="ARBA00023242"/>
    </source>
</evidence>
<comment type="subcellular location">
    <subcellularLocation>
        <location evidence="1">Nucleus</location>
    </subcellularLocation>
</comment>
<protein>
    <recommendedName>
        <fullName evidence="11">C2H2-type domain-containing protein</fullName>
    </recommendedName>
</protein>
<dbReference type="AlphaFoldDB" id="A0AAN8WQA2"/>
<dbReference type="SUPFAM" id="SSF57667">
    <property type="entry name" value="beta-beta-alpha zinc fingers"/>
    <property type="match status" value="4"/>
</dbReference>
<dbReference type="InterPro" id="IPR036236">
    <property type="entry name" value="Znf_C2H2_sf"/>
</dbReference>
<evidence type="ECO:0000256" key="1">
    <source>
        <dbReference type="ARBA" id="ARBA00004123"/>
    </source>
</evidence>
<evidence type="ECO:0000313" key="13">
    <source>
        <dbReference type="Proteomes" id="UP001381693"/>
    </source>
</evidence>
<evidence type="ECO:0000256" key="2">
    <source>
        <dbReference type="ARBA" id="ARBA00022723"/>
    </source>
</evidence>
<accession>A0AAN8WQA2</accession>
<feature type="domain" description="C2H2-type" evidence="11">
    <location>
        <begin position="235"/>
        <end position="262"/>
    </location>
</feature>
<keyword evidence="3" id="KW-0677">Repeat</keyword>
<keyword evidence="5" id="KW-0862">Zinc</keyword>
<dbReference type="PROSITE" id="PS00028">
    <property type="entry name" value="ZINC_FINGER_C2H2_1"/>
    <property type="match status" value="6"/>
</dbReference>
<evidence type="ECO:0000256" key="10">
    <source>
        <dbReference type="PROSITE-ProRule" id="PRU00042"/>
    </source>
</evidence>
<dbReference type="PANTHER" id="PTHR24390:SF159">
    <property type="entry name" value="GROWTH FACTOR INDEPENDENT 1 TRANSCRIPTIONAL REPRESSOR"/>
    <property type="match status" value="1"/>
</dbReference>
<dbReference type="GO" id="GO:0000978">
    <property type="term" value="F:RNA polymerase II cis-regulatory region sequence-specific DNA binding"/>
    <property type="evidence" value="ECO:0007669"/>
    <property type="project" value="TreeGrafter"/>
</dbReference>
<evidence type="ECO:0000256" key="6">
    <source>
        <dbReference type="ARBA" id="ARBA00023015"/>
    </source>
</evidence>